<dbReference type="FunCoup" id="B4LU54">
    <property type="interactions" value="20"/>
</dbReference>
<dbReference type="OMA" id="AQPWQHV"/>
<dbReference type="InParanoid" id="B4LU54"/>
<reference evidence="2 3" key="1">
    <citation type="journal article" date="2007" name="Nature">
        <title>Evolution of genes and genomes on the Drosophila phylogeny.</title>
        <authorList>
            <consortium name="Drosophila 12 Genomes Consortium"/>
            <person name="Clark A.G."/>
            <person name="Eisen M.B."/>
            <person name="Smith D.R."/>
            <person name="Bergman C.M."/>
            <person name="Oliver B."/>
            <person name="Markow T.A."/>
            <person name="Kaufman T.C."/>
            <person name="Kellis M."/>
            <person name="Gelbart W."/>
            <person name="Iyer V.N."/>
            <person name="Pollard D.A."/>
            <person name="Sackton T.B."/>
            <person name="Larracuente A.M."/>
            <person name="Singh N.D."/>
            <person name="Abad J.P."/>
            <person name="Abt D.N."/>
            <person name="Adryan B."/>
            <person name="Aguade M."/>
            <person name="Akashi H."/>
            <person name="Anderson W.W."/>
            <person name="Aquadro C.F."/>
            <person name="Ardell D.H."/>
            <person name="Arguello R."/>
            <person name="Artieri C.G."/>
            <person name="Barbash D.A."/>
            <person name="Barker D."/>
            <person name="Barsanti P."/>
            <person name="Batterham P."/>
            <person name="Batzoglou S."/>
            <person name="Begun D."/>
            <person name="Bhutkar A."/>
            <person name="Blanco E."/>
            <person name="Bosak S.A."/>
            <person name="Bradley R.K."/>
            <person name="Brand A.D."/>
            <person name="Brent M.R."/>
            <person name="Brooks A.N."/>
            <person name="Brown R.H."/>
            <person name="Butlin R.K."/>
            <person name="Caggese C."/>
            <person name="Calvi B.R."/>
            <person name="Bernardo de Carvalho A."/>
            <person name="Caspi A."/>
            <person name="Castrezana S."/>
            <person name="Celniker S.E."/>
            <person name="Chang J.L."/>
            <person name="Chapple C."/>
            <person name="Chatterji S."/>
            <person name="Chinwalla A."/>
            <person name="Civetta A."/>
            <person name="Clifton S.W."/>
            <person name="Comeron J.M."/>
            <person name="Costello J.C."/>
            <person name="Coyne J.A."/>
            <person name="Daub J."/>
            <person name="David R.G."/>
            <person name="Delcher A.L."/>
            <person name="Delehaunty K."/>
            <person name="Do C.B."/>
            <person name="Ebling H."/>
            <person name="Edwards K."/>
            <person name="Eickbush T."/>
            <person name="Evans J.D."/>
            <person name="Filipski A."/>
            <person name="Findeiss S."/>
            <person name="Freyhult E."/>
            <person name="Fulton L."/>
            <person name="Fulton R."/>
            <person name="Garcia A.C."/>
            <person name="Gardiner A."/>
            <person name="Garfield D.A."/>
            <person name="Garvin B.E."/>
            <person name="Gibson G."/>
            <person name="Gilbert D."/>
            <person name="Gnerre S."/>
            <person name="Godfrey J."/>
            <person name="Good R."/>
            <person name="Gotea V."/>
            <person name="Gravely B."/>
            <person name="Greenberg A.J."/>
            <person name="Griffiths-Jones S."/>
            <person name="Gross S."/>
            <person name="Guigo R."/>
            <person name="Gustafson E.A."/>
            <person name="Haerty W."/>
            <person name="Hahn M.W."/>
            <person name="Halligan D.L."/>
            <person name="Halpern A.L."/>
            <person name="Halter G.M."/>
            <person name="Han M.V."/>
            <person name="Heger A."/>
            <person name="Hillier L."/>
            <person name="Hinrichs A.S."/>
            <person name="Holmes I."/>
            <person name="Hoskins R.A."/>
            <person name="Hubisz M.J."/>
            <person name="Hultmark D."/>
            <person name="Huntley M.A."/>
            <person name="Jaffe D.B."/>
            <person name="Jagadeeshan S."/>
            <person name="Jeck W.R."/>
            <person name="Johnson J."/>
            <person name="Jones C.D."/>
            <person name="Jordan W.C."/>
            <person name="Karpen G.H."/>
            <person name="Kataoka E."/>
            <person name="Keightley P.D."/>
            <person name="Kheradpour P."/>
            <person name="Kirkness E.F."/>
            <person name="Koerich L.B."/>
            <person name="Kristiansen K."/>
            <person name="Kudrna D."/>
            <person name="Kulathinal R.J."/>
            <person name="Kumar S."/>
            <person name="Kwok R."/>
            <person name="Lander E."/>
            <person name="Langley C.H."/>
            <person name="Lapoint R."/>
            <person name="Lazzaro B.P."/>
            <person name="Lee S.J."/>
            <person name="Levesque L."/>
            <person name="Li R."/>
            <person name="Lin C.F."/>
            <person name="Lin M.F."/>
            <person name="Lindblad-Toh K."/>
            <person name="Llopart A."/>
            <person name="Long M."/>
            <person name="Low L."/>
            <person name="Lozovsky E."/>
            <person name="Lu J."/>
            <person name="Luo M."/>
            <person name="Machado C.A."/>
            <person name="Makalowski W."/>
            <person name="Marzo M."/>
            <person name="Matsuda M."/>
            <person name="Matzkin L."/>
            <person name="McAllister B."/>
            <person name="McBride C.S."/>
            <person name="McKernan B."/>
            <person name="McKernan K."/>
            <person name="Mendez-Lago M."/>
            <person name="Minx P."/>
            <person name="Mollenhauer M.U."/>
            <person name="Montooth K."/>
            <person name="Mount S.M."/>
            <person name="Mu X."/>
            <person name="Myers E."/>
            <person name="Negre B."/>
            <person name="Newfeld S."/>
            <person name="Nielsen R."/>
            <person name="Noor M.A."/>
            <person name="O'Grady P."/>
            <person name="Pachter L."/>
            <person name="Papaceit M."/>
            <person name="Parisi M.J."/>
            <person name="Parisi M."/>
            <person name="Parts L."/>
            <person name="Pedersen J.S."/>
            <person name="Pesole G."/>
            <person name="Phillippy A.M."/>
            <person name="Ponting C.P."/>
            <person name="Pop M."/>
            <person name="Porcelli D."/>
            <person name="Powell J.R."/>
            <person name="Prohaska S."/>
            <person name="Pruitt K."/>
            <person name="Puig M."/>
            <person name="Quesneville H."/>
            <person name="Ram K.R."/>
            <person name="Rand D."/>
            <person name="Rasmussen M.D."/>
            <person name="Reed L.K."/>
            <person name="Reenan R."/>
            <person name="Reily A."/>
            <person name="Remington K.A."/>
            <person name="Rieger T.T."/>
            <person name="Ritchie M.G."/>
            <person name="Robin C."/>
            <person name="Rogers Y.H."/>
            <person name="Rohde C."/>
            <person name="Rozas J."/>
            <person name="Rubenfield M.J."/>
            <person name="Ruiz A."/>
            <person name="Russo S."/>
            <person name="Salzberg S.L."/>
            <person name="Sanchez-Gracia A."/>
            <person name="Saranga D.J."/>
            <person name="Sato H."/>
            <person name="Schaeffer S.W."/>
            <person name="Schatz M.C."/>
            <person name="Schlenke T."/>
            <person name="Schwartz R."/>
            <person name="Segarra C."/>
            <person name="Singh R.S."/>
            <person name="Sirot L."/>
            <person name="Sirota M."/>
            <person name="Sisneros N.B."/>
            <person name="Smith C.D."/>
            <person name="Smith T.F."/>
            <person name="Spieth J."/>
            <person name="Stage D.E."/>
            <person name="Stark A."/>
            <person name="Stephan W."/>
            <person name="Strausberg R.L."/>
            <person name="Strempel S."/>
            <person name="Sturgill D."/>
            <person name="Sutton G."/>
            <person name="Sutton G.G."/>
            <person name="Tao W."/>
            <person name="Teichmann S."/>
            <person name="Tobari Y.N."/>
            <person name="Tomimura Y."/>
            <person name="Tsolas J.M."/>
            <person name="Valente V.L."/>
            <person name="Venter E."/>
            <person name="Venter J.C."/>
            <person name="Vicario S."/>
            <person name="Vieira F.G."/>
            <person name="Vilella A.J."/>
            <person name="Villasante A."/>
            <person name="Walenz B."/>
            <person name="Wang J."/>
            <person name="Wasserman M."/>
            <person name="Watts T."/>
            <person name="Wilson D."/>
            <person name="Wilson R.K."/>
            <person name="Wing R.A."/>
            <person name="Wolfner M.F."/>
            <person name="Wong A."/>
            <person name="Wong G.K."/>
            <person name="Wu C.I."/>
            <person name="Wu G."/>
            <person name="Yamamoto D."/>
            <person name="Yang H.P."/>
            <person name="Yang S.P."/>
            <person name="Yorke J.A."/>
            <person name="Yoshida K."/>
            <person name="Zdobnov E."/>
            <person name="Zhang P."/>
            <person name="Zhang Y."/>
            <person name="Zimin A.V."/>
            <person name="Baldwin J."/>
            <person name="Abdouelleil A."/>
            <person name="Abdulkadir J."/>
            <person name="Abebe A."/>
            <person name="Abera B."/>
            <person name="Abreu J."/>
            <person name="Acer S.C."/>
            <person name="Aftuck L."/>
            <person name="Alexander A."/>
            <person name="An P."/>
            <person name="Anderson E."/>
            <person name="Anderson S."/>
            <person name="Arachi H."/>
            <person name="Azer M."/>
            <person name="Bachantsang P."/>
            <person name="Barry A."/>
            <person name="Bayul T."/>
            <person name="Berlin A."/>
            <person name="Bessette D."/>
            <person name="Bloom T."/>
            <person name="Blye J."/>
            <person name="Boguslavskiy L."/>
            <person name="Bonnet C."/>
            <person name="Boukhgalter B."/>
            <person name="Bourzgui I."/>
            <person name="Brown A."/>
            <person name="Cahill P."/>
            <person name="Channer S."/>
            <person name="Cheshatsang Y."/>
            <person name="Chuda L."/>
            <person name="Citroen M."/>
            <person name="Collymore A."/>
            <person name="Cooke P."/>
            <person name="Costello M."/>
            <person name="D'Aco K."/>
            <person name="Daza R."/>
            <person name="De Haan G."/>
            <person name="DeGray S."/>
            <person name="DeMaso C."/>
            <person name="Dhargay N."/>
            <person name="Dooley K."/>
            <person name="Dooley E."/>
            <person name="Doricent M."/>
            <person name="Dorje P."/>
            <person name="Dorjee K."/>
            <person name="Dupes A."/>
            <person name="Elong R."/>
            <person name="Falk J."/>
            <person name="Farina A."/>
            <person name="Faro S."/>
            <person name="Ferguson D."/>
            <person name="Fisher S."/>
            <person name="Foley C.D."/>
            <person name="Franke A."/>
            <person name="Friedrich D."/>
            <person name="Gadbois L."/>
            <person name="Gearin G."/>
            <person name="Gearin C.R."/>
            <person name="Giannoukos G."/>
            <person name="Goode T."/>
            <person name="Graham J."/>
            <person name="Grandbois E."/>
            <person name="Grewal S."/>
            <person name="Gyaltsen K."/>
            <person name="Hafez N."/>
            <person name="Hagos B."/>
            <person name="Hall J."/>
            <person name="Henson C."/>
            <person name="Hollinger A."/>
            <person name="Honan T."/>
            <person name="Huard M.D."/>
            <person name="Hughes L."/>
            <person name="Hurhula B."/>
            <person name="Husby M.E."/>
            <person name="Kamat A."/>
            <person name="Kanga B."/>
            <person name="Kashin S."/>
            <person name="Khazanovich D."/>
            <person name="Kisner P."/>
            <person name="Lance K."/>
            <person name="Lara M."/>
            <person name="Lee W."/>
            <person name="Lennon N."/>
            <person name="Letendre F."/>
            <person name="LeVine R."/>
            <person name="Lipovsky A."/>
            <person name="Liu X."/>
            <person name="Liu J."/>
            <person name="Liu S."/>
            <person name="Lokyitsang T."/>
            <person name="Lokyitsang Y."/>
            <person name="Lubonja R."/>
            <person name="Lui A."/>
            <person name="MacDonald P."/>
            <person name="Magnisalis V."/>
            <person name="Maru K."/>
            <person name="Matthews C."/>
            <person name="McCusker W."/>
            <person name="McDonough S."/>
            <person name="Mehta T."/>
            <person name="Meldrim J."/>
            <person name="Meneus L."/>
            <person name="Mihai O."/>
            <person name="Mihalev A."/>
            <person name="Mihova T."/>
            <person name="Mittelman R."/>
            <person name="Mlenga V."/>
            <person name="Montmayeur A."/>
            <person name="Mulrain L."/>
            <person name="Navidi A."/>
            <person name="Naylor J."/>
            <person name="Negash T."/>
            <person name="Nguyen T."/>
            <person name="Nguyen N."/>
            <person name="Nicol R."/>
            <person name="Norbu C."/>
            <person name="Norbu N."/>
            <person name="Novod N."/>
            <person name="O'Neill B."/>
            <person name="Osman S."/>
            <person name="Markiewicz E."/>
            <person name="Oyono O.L."/>
            <person name="Patti C."/>
            <person name="Phunkhang P."/>
            <person name="Pierre F."/>
            <person name="Priest M."/>
            <person name="Raghuraman S."/>
            <person name="Rege F."/>
            <person name="Reyes R."/>
            <person name="Rise C."/>
            <person name="Rogov P."/>
            <person name="Ross K."/>
            <person name="Ryan E."/>
            <person name="Settipalli S."/>
            <person name="Shea T."/>
            <person name="Sherpa N."/>
            <person name="Shi L."/>
            <person name="Shih D."/>
            <person name="Sparrow T."/>
            <person name="Spaulding J."/>
            <person name="Stalker J."/>
            <person name="Stange-Thomann N."/>
            <person name="Stavropoulos S."/>
            <person name="Stone C."/>
            <person name="Strader C."/>
            <person name="Tesfaye S."/>
            <person name="Thomson T."/>
            <person name="Thoulutsang Y."/>
            <person name="Thoulutsang D."/>
            <person name="Topham K."/>
            <person name="Topping I."/>
            <person name="Tsamla T."/>
            <person name="Vassiliev H."/>
            <person name="Vo A."/>
            <person name="Wangchuk T."/>
            <person name="Wangdi T."/>
            <person name="Weiand M."/>
            <person name="Wilkinson J."/>
            <person name="Wilson A."/>
            <person name="Yadav S."/>
            <person name="Young G."/>
            <person name="Yu Q."/>
            <person name="Zembek L."/>
            <person name="Zhong D."/>
            <person name="Zimmer A."/>
            <person name="Zwirko Z."/>
            <person name="Jaffe D.B."/>
            <person name="Alvarez P."/>
            <person name="Brockman W."/>
            <person name="Butler J."/>
            <person name="Chin C."/>
            <person name="Gnerre S."/>
            <person name="Grabherr M."/>
            <person name="Kleber M."/>
            <person name="Mauceli E."/>
            <person name="MacCallum I."/>
        </authorList>
    </citation>
    <scope>NUCLEOTIDE SEQUENCE [LARGE SCALE GENOMIC DNA]</scope>
    <source>
        <strain evidence="3">Tucson 15010-1051.87</strain>
    </source>
</reference>
<evidence type="ECO:0000256" key="1">
    <source>
        <dbReference type="SAM" id="MobiDB-lite"/>
    </source>
</evidence>
<evidence type="ECO:0000313" key="2">
    <source>
        <dbReference type="EMBL" id="EDW64041.1"/>
    </source>
</evidence>
<protein>
    <submittedName>
        <fullName evidence="2">Uncharacterized protein</fullName>
    </submittedName>
</protein>
<organism evidence="2 3">
    <name type="scientific">Drosophila virilis</name>
    <name type="common">Fruit fly</name>
    <dbReference type="NCBI Taxonomy" id="7244"/>
    <lineage>
        <taxon>Eukaryota</taxon>
        <taxon>Metazoa</taxon>
        <taxon>Ecdysozoa</taxon>
        <taxon>Arthropoda</taxon>
        <taxon>Hexapoda</taxon>
        <taxon>Insecta</taxon>
        <taxon>Pterygota</taxon>
        <taxon>Neoptera</taxon>
        <taxon>Endopterygota</taxon>
        <taxon>Diptera</taxon>
        <taxon>Brachycera</taxon>
        <taxon>Muscomorpha</taxon>
        <taxon>Ephydroidea</taxon>
        <taxon>Drosophilidae</taxon>
        <taxon>Drosophila</taxon>
    </lineage>
</organism>
<feature type="compositionally biased region" description="Basic residues" evidence="1">
    <location>
        <begin position="120"/>
        <end position="133"/>
    </location>
</feature>
<dbReference type="HOGENOM" id="CLU_110403_0_0_1"/>
<dbReference type="Proteomes" id="UP000008792">
    <property type="component" value="Unassembled WGS sequence"/>
</dbReference>
<dbReference type="eggNOG" id="ENOG502TM0S">
    <property type="taxonomic scope" value="Eukaryota"/>
</dbReference>
<sequence length="204" mass="23923">MFQADFKKLESKFKGHKKVIDDRSRNWGKKKFSPNAFANREPPPVQETAQPWKHVKNDILGDEQEQRSSDRFDMKSEQAKDILKQREQNHRRNVIEAGRSQKTTWETFEDDAATSTSKAKNGKGGHNKQPKKGIHIDPDNMTFKERNFIRRKLTRVVMTKNMGSMDSVIRDIKRNHARPQSNWIPKDPKQPVNKNNKFRNTQNN</sequence>
<dbReference type="PhylomeDB" id="B4LU54"/>
<gene>
    <name evidence="2" type="primary">Dvir\GJ24656</name>
    <name evidence="2" type="ORF">Dvir_GJ24656</name>
</gene>
<dbReference type="OrthoDB" id="8007002at2759"/>
<proteinExistence type="predicted"/>
<feature type="compositionally biased region" description="Basic and acidic residues" evidence="1">
    <location>
        <begin position="55"/>
        <end position="94"/>
    </location>
</feature>
<keyword evidence="3" id="KW-1185">Reference proteome</keyword>
<evidence type="ECO:0000313" key="3">
    <source>
        <dbReference type="Proteomes" id="UP000008792"/>
    </source>
</evidence>
<name>B4LU54_DROVI</name>
<dbReference type="EMBL" id="CH940649">
    <property type="protein sequence ID" value="EDW64041.1"/>
    <property type="molecule type" value="Genomic_DNA"/>
</dbReference>
<feature type="compositionally biased region" description="Low complexity" evidence="1">
    <location>
        <begin position="193"/>
        <end position="204"/>
    </location>
</feature>
<dbReference type="AlphaFoldDB" id="B4LU54"/>
<feature type="region of interest" description="Disordered" evidence="1">
    <location>
        <begin position="172"/>
        <end position="204"/>
    </location>
</feature>
<accession>B4LU54</accession>
<feature type="region of interest" description="Disordered" evidence="1">
    <location>
        <begin position="21"/>
        <end position="139"/>
    </location>
</feature>